<dbReference type="Proteomes" id="UP000233837">
    <property type="component" value="Unassembled WGS sequence"/>
</dbReference>
<dbReference type="EMBL" id="KZ503378">
    <property type="protein sequence ID" value="PKU65067.1"/>
    <property type="molecule type" value="Genomic_DNA"/>
</dbReference>
<evidence type="ECO:0000313" key="2">
    <source>
        <dbReference type="EMBL" id="PKU70019.1"/>
    </source>
</evidence>
<dbReference type="AlphaFoldDB" id="A0A2I0VNT1"/>
<protein>
    <submittedName>
        <fullName evidence="1">Uncharacterized protein</fullName>
    </submittedName>
</protein>
<reference evidence="1 3" key="2">
    <citation type="journal article" date="2017" name="Nature">
        <title>The Apostasia genome and the evolution of orchids.</title>
        <authorList>
            <person name="Zhang G.Q."/>
            <person name="Liu K.W."/>
            <person name="Li Z."/>
            <person name="Lohaus R."/>
            <person name="Hsiao Y.Y."/>
            <person name="Niu S.C."/>
            <person name="Wang J.Y."/>
            <person name="Lin Y.C."/>
            <person name="Xu Q."/>
            <person name="Chen L.J."/>
            <person name="Yoshida K."/>
            <person name="Fujiwara S."/>
            <person name="Wang Z.W."/>
            <person name="Zhang Y.Q."/>
            <person name="Mitsuda N."/>
            <person name="Wang M."/>
            <person name="Liu G.H."/>
            <person name="Pecoraro L."/>
            <person name="Huang H.X."/>
            <person name="Xiao X.J."/>
            <person name="Lin M."/>
            <person name="Wu X.Y."/>
            <person name="Wu W.L."/>
            <person name="Chen Y.Y."/>
            <person name="Chang S.B."/>
            <person name="Sakamoto S."/>
            <person name="Ohme-Takagi M."/>
            <person name="Yagi M."/>
            <person name="Zeng S.J."/>
            <person name="Shen C.Y."/>
            <person name="Yeh C.M."/>
            <person name="Luo Y.B."/>
            <person name="Tsai W.C."/>
            <person name="Van de Peer Y."/>
            <person name="Liu Z.J."/>
        </authorList>
    </citation>
    <scope>NUCLEOTIDE SEQUENCE [LARGE SCALE GENOMIC DNA]</scope>
    <source>
        <tissue evidence="1">The whole plant</tissue>
    </source>
</reference>
<name>A0A2I0VNT1_9ASPA</name>
<proteinExistence type="predicted"/>
<dbReference type="EMBL" id="KZ502964">
    <property type="protein sequence ID" value="PKU70019.1"/>
    <property type="molecule type" value="Genomic_DNA"/>
</dbReference>
<reference evidence="1" key="3">
    <citation type="submission" date="2017-11" db="EMBL/GenBank/DDBJ databases">
        <authorList>
            <person name="Han C.G."/>
        </authorList>
    </citation>
    <scope>NUCLEOTIDE SEQUENCE</scope>
    <source>
        <tissue evidence="1">The whole plant</tissue>
    </source>
</reference>
<evidence type="ECO:0000313" key="1">
    <source>
        <dbReference type="EMBL" id="PKU65067.1"/>
    </source>
</evidence>
<sequence length="51" mass="5448">MFSGEIKVTAKVVLNGKLPGPSHTVQTCGICWIIPGPISLTPTLIPDPWHP</sequence>
<organism evidence="1 3">
    <name type="scientific">Dendrobium catenatum</name>
    <dbReference type="NCBI Taxonomy" id="906689"/>
    <lineage>
        <taxon>Eukaryota</taxon>
        <taxon>Viridiplantae</taxon>
        <taxon>Streptophyta</taxon>
        <taxon>Embryophyta</taxon>
        <taxon>Tracheophyta</taxon>
        <taxon>Spermatophyta</taxon>
        <taxon>Magnoliopsida</taxon>
        <taxon>Liliopsida</taxon>
        <taxon>Asparagales</taxon>
        <taxon>Orchidaceae</taxon>
        <taxon>Epidendroideae</taxon>
        <taxon>Malaxideae</taxon>
        <taxon>Dendrobiinae</taxon>
        <taxon>Dendrobium</taxon>
    </lineage>
</organism>
<evidence type="ECO:0000313" key="3">
    <source>
        <dbReference type="Proteomes" id="UP000233837"/>
    </source>
</evidence>
<reference evidence="1 3" key="1">
    <citation type="journal article" date="2016" name="Sci. Rep.">
        <title>The Dendrobium catenatum Lindl. genome sequence provides insights into polysaccharide synthase, floral development and adaptive evolution.</title>
        <authorList>
            <person name="Zhang G.Q."/>
            <person name="Xu Q."/>
            <person name="Bian C."/>
            <person name="Tsai W.C."/>
            <person name="Yeh C.M."/>
            <person name="Liu K.W."/>
            <person name="Yoshida K."/>
            <person name="Zhang L.S."/>
            <person name="Chang S.B."/>
            <person name="Chen F."/>
            <person name="Shi Y."/>
            <person name="Su Y.Y."/>
            <person name="Zhang Y.Q."/>
            <person name="Chen L.J."/>
            <person name="Yin Y."/>
            <person name="Lin M."/>
            <person name="Huang H."/>
            <person name="Deng H."/>
            <person name="Wang Z.W."/>
            <person name="Zhu S.L."/>
            <person name="Zhao X."/>
            <person name="Deng C."/>
            <person name="Niu S.C."/>
            <person name="Huang J."/>
            <person name="Wang M."/>
            <person name="Liu G.H."/>
            <person name="Yang H.J."/>
            <person name="Xiao X.J."/>
            <person name="Hsiao Y.Y."/>
            <person name="Wu W.L."/>
            <person name="Chen Y.Y."/>
            <person name="Mitsuda N."/>
            <person name="Ohme-Takagi M."/>
            <person name="Luo Y.B."/>
            <person name="Van de Peer Y."/>
            <person name="Liu Z.J."/>
        </authorList>
    </citation>
    <scope>NUCLEOTIDE SEQUENCE [LARGE SCALE GENOMIC DNA]</scope>
    <source>
        <tissue evidence="1">The whole plant</tissue>
    </source>
</reference>
<keyword evidence="3" id="KW-1185">Reference proteome</keyword>
<gene>
    <name evidence="1" type="ORF">MA16_Dca004682</name>
    <name evidence="2" type="ORF">MA16_Dca022264</name>
</gene>
<accession>A0A2I0VNT1</accession>